<evidence type="ECO:0000259" key="2">
    <source>
        <dbReference type="PROSITE" id="PS50097"/>
    </source>
</evidence>
<sequence length="202" mass="21941">MTSPIEQPADNAPDVAFVVGPQTFTAHSRILSTRSLYFHQLLQRTSPPTPQTPLTLHLPAFITPPSFESLLSYLYTQTYIPPTPPSHSLAPVPLKKEEKTLLYAVSAPTIPFTTPSLLVELYRLAMEYQLEELRGLVAKDIVGRCKVETVWEFKRKAVECGVQMVIGMADAFVKRNGLVEPPPPTPGGGGLSVTNGDGGGGE</sequence>
<feature type="non-terminal residue" evidence="3">
    <location>
        <position position="202"/>
    </location>
</feature>
<gene>
    <name evidence="3" type="ORF">HK097_003459</name>
</gene>
<name>A0AAD5WX82_9FUNG</name>
<organism evidence="3 4">
    <name type="scientific">Rhizophlyctis rosea</name>
    <dbReference type="NCBI Taxonomy" id="64517"/>
    <lineage>
        <taxon>Eukaryota</taxon>
        <taxon>Fungi</taxon>
        <taxon>Fungi incertae sedis</taxon>
        <taxon>Chytridiomycota</taxon>
        <taxon>Chytridiomycota incertae sedis</taxon>
        <taxon>Chytridiomycetes</taxon>
        <taxon>Rhizophlyctidales</taxon>
        <taxon>Rhizophlyctidaceae</taxon>
        <taxon>Rhizophlyctis</taxon>
    </lineage>
</organism>
<dbReference type="EMBL" id="JADGJD010001812">
    <property type="protein sequence ID" value="KAJ3037623.1"/>
    <property type="molecule type" value="Genomic_DNA"/>
</dbReference>
<dbReference type="SMART" id="SM00225">
    <property type="entry name" value="BTB"/>
    <property type="match status" value="1"/>
</dbReference>
<dbReference type="PROSITE" id="PS50097">
    <property type="entry name" value="BTB"/>
    <property type="match status" value="1"/>
</dbReference>
<comment type="caution">
    <text evidence="3">The sequence shown here is derived from an EMBL/GenBank/DDBJ whole genome shotgun (WGS) entry which is preliminary data.</text>
</comment>
<dbReference type="InterPro" id="IPR000210">
    <property type="entry name" value="BTB/POZ_dom"/>
</dbReference>
<accession>A0AAD5WX82</accession>
<dbReference type="AlphaFoldDB" id="A0AAD5WX82"/>
<dbReference type="SUPFAM" id="SSF54695">
    <property type="entry name" value="POZ domain"/>
    <property type="match status" value="1"/>
</dbReference>
<dbReference type="InterPro" id="IPR051481">
    <property type="entry name" value="BTB-POZ/Galectin-3-binding"/>
</dbReference>
<dbReference type="Gene3D" id="3.30.710.10">
    <property type="entry name" value="Potassium Channel Kv1.1, Chain A"/>
    <property type="match status" value="1"/>
</dbReference>
<keyword evidence="4" id="KW-1185">Reference proteome</keyword>
<evidence type="ECO:0000313" key="4">
    <source>
        <dbReference type="Proteomes" id="UP001212841"/>
    </source>
</evidence>
<feature type="domain" description="BTB" evidence="2">
    <location>
        <begin position="13"/>
        <end position="83"/>
    </location>
</feature>
<feature type="region of interest" description="Disordered" evidence="1">
    <location>
        <begin position="177"/>
        <end position="202"/>
    </location>
</feature>
<reference evidence="3" key="1">
    <citation type="submission" date="2020-05" db="EMBL/GenBank/DDBJ databases">
        <title>Phylogenomic resolution of chytrid fungi.</title>
        <authorList>
            <person name="Stajich J.E."/>
            <person name="Amses K."/>
            <person name="Simmons R."/>
            <person name="Seto K."/>
            <person name="Myers J."/>
            <person name="Bonds A."/>
            <person name="Quandt C.A."/>
            <person name="Barry K."/>
            <person name="Liu P."/>
            <person name="Grigoriev I."/>
            <person name="Longcore J.E."/>
            <person name="James T.Y."/>
        </authorList>
    </citation>
    <scope>NUCLEOTIDE SEQUENCE</scope>
    <source>
        <strain evidence="3">JEL0318</strain>
    </source>
</reference>
<evidence type="ECO:0000256" key="1">
    <source>
        <dbReference type="SAM" id="MobiDB-lite"/>
    </source>
</evidence>
<feature type="compositionally biased region" description="Gly residues" evidence="1">
    <location>
        <begin position="187"/>
        <end position="202"/>
    </location>
</feature>
<dbReference type="PANTHER" id="PTHR24410">
    <property type="entry name" value="HL07962P-RELATED"/>
    <property type="match status" value="1"/>
</dbReference>
<proteinExistence type="predicted"/>
<dbReference type="PANTHER" id="PTHR24410:SF23">
    <property type="entry name" value="BTB DOMAIN-CONTAINING PROTEIN-RELATED"/>
    <property type="match status" value="1"/>
</dbReference>
<evidence type="ECO:0000313" key="3">
    <source>
        <dbReference type="EMBL" id="KAJ3037623.1"/>
    </source>
</evidence>
<dbReference type="Pfam" id="PF00651">
    <property type="entry name" value="BTB"/>
    <property type="match status" value="1"/>
</dbReference>
<protein>
    <recommendedName>
        <fullName evidence="2">BTB domain-containing protein</fullName>
    </recommendedName>
</protein>
<dbReference type="InterPro" id="IPR011333">
    <property type="entry name" value="SKP1/BTB/POZ_sf"/>
</dbReference>
<dbReference type="Proteomes" id="UP001212841">
    <property type="component" value="Unassembled WGS sequence"/>
</dbReference>
<dbReference type="CDD" id="cd18186">
    <property type="entry name" value="BTB_POZ_ZBTB_KLHL-like"/>
    <property type="match status" value="1"/>
</dbReference>